<keyword evidence="3" id="KW-1185">Reference proteome</keyword>
<feature type="domain" description="CARD" evidence="1">
    <location>
        <begin position="1"/>
        <end position="78"/>
    </location>
</feature>
<reference evidence="2 3" key="1">
    <citation type="submission" date="2019-07" db="EMBL/GenBank/DDBJ databases">
        <title>Chromosome genome assembly for large yellow croaker.</title>
        <authorList>
            <person name="Xiao S."/>
        </authorList>
    </citation>
    <scope>NUCLEOTIDE SEQUENCE [LARGE SCALE GENOMIC DNA]</scope>
    <source>
        <strain evidence="2">JMULYC20181020</strain>
        <tissue evidence="2">Muscle</tissue>
    </source>
</reference>
<organism evidence="2 3">
    <name type="scientific">Larimichthys crocea</name>
    <name type="common">Large yellow croaker</name>
    <name type="synonym">Pseudosciaena crocea</name>
    <dbReference type="NCBI Taxonomy" id="215358"/>
    <lineage>
        <taxon>Eukaryota</taxon>
        <taxon>Metazoa</taxon>
        <taxon>Chordata</taxon>
        <taxon>Craniata</taxon>
        <taxon>Vertebrata</taxon>
        <taxon>Euteleostomi</taxon>
        <taxon>Actinopterygii</taxon>
        <taxon>Neopterygii</taxon>
        <taxon>Teleostei</taxon>
        <taxon>Neoteleostei</taxon>
        <taxon>Acanthomorphata</taxon>
        <taxon>Eupercaria</taxon>
        <taxon>Sciaenidae</taxon>
        <taxon>Larimichthys</taxon>
    </lineage>
</organism>
<dbReference type="EMBL" id="REGW02000020">
    <property type="protein sequence ID" value="KAE8281131.1"/>
    <property type="molecule type" value="Genomic_DNA"/>
</dbReference>
<proteinExistence type="predicted"/>
<dbReference type="SMART" id="SM00114">
    <property type="entry name" value="CARD"/>
    <property type="match status" value="1"/>
</dbReference>
<dbReference type="GO" id="GO:0070513">
    <property type="term" value="F:death domain binding"/>
    <property type="evidence" value="ECO:0007669"/>
    <property type="project" value="InterPro"/>
</dbReference>
<dbReference type="InterPro" id="IPR011029">
    <property type="entry name" value="DEATH-like_dom_sf"/>
</dbReference>
<dbReference type="SUPFAM" id="SSF47986">
    <property type="entry name" value="DEATH domain"/>
    <property type="match status" value="1"/>
</dbReference>
<dbReference type="AlphaFoldDB" id="A0A6G0HQ33"/>
<evidence type="ECO:0000313" key="2">
    <source>
        <dbReference type="EMBL" id="KAE8281131.1"/>
    </source>
</evidence>
<dbReference type="InterPro" id="IPR001315">
    <property type="entry name" value="CARD"/>
</dbReference>
<accession>A0A6G0HQ33</accession>
<protein>
    <submittedName>
        <fullName evidence="2">Death domain-containing protein CRADD</fullName>
    </submittedName>
</protein>
<dbReference type="PANTHER" id="PTHR15034:SF5">
    <property type="entry name" value="DEATH DOMAIN-CONTAINING PROTEIN CRADD"/>
    <property type="match status" value="1"/>
</dbReference>
<dbReference type="InterPro" id="IPR037939">
    <property type="entry name" value="CRADD"/>
</dbReference>
<sequence length="160" mass="17846">MDPVHKDLLRAHRLELSGQLLVTDTIVPLLFQEDVLTEAHVQLIEAQLTDRKRTLKLLDLLPARGPRAFHAFIRALDEYSWVRDRLLLDLQTGPGPGPGPSVAVTEEEQSAGSLTVSSLLQAKVLLLVRSVRFDTRVHLCTVINIKSSCHNNNNNNTKTI</sequence>
<dbReference type="GO" id="GO:0002020">
    <property type="term" value="F:protease binding"/>
    <property type="evidence" value="ECO:0007669"/>
    <property type="project" value="InterPro"/>
</dbReference>
<dbReference type="Gene3D" id="1.10.533.10">
    <property type="entry name" value="Death Domain, Fas"/>
    <property type="match status" value="1"/>
</dbReference>
<dbReference type="GO" id="GO:0042981">
    <property type="term" value="P:regulation of apoptotic process"/>
    <property type="evidence" value="ECO:0007669"/>
    <property type="project" value="InterPro"/>
</dbReference>
<comment type="caution">
    <text evidence="2">The sequence shown here is derived from an EMBL/GenBank/DDBJ whole genome shotgun (WGS) entry which is preliminary data.</text>
</comment>
<name>A0A6G0HQ33_LARCR</name>
<evidence type="ECO:0000259" key="1">
    <source>
        <dbReference type="PROSITE" id="PS50209"/>
    </source>
</evidence>
<dbReference type="PANTHER" id="PTHR15034">
    <property type="entry name" value="DEATH DOMAIN-CONTAINING PROTEIN CRADD"/>
    <property type="match status" value="1"/>
</dbReference>
<dbReference type="Proteomes" id="UP000424527">
    <property type="component" value="Unassembled WGS sequence"/>
</dbReference>
<dbReference type="Pfam" id="PF00619">
    <property type="entry name" value="CARD"/>
    <property type="match status" value="1"/>
</dbReference>
<evidence type="ECO:0000313" key="3">
    <source>
        <dbReference type="Proteomes" id="UP000424527"/>
    </source>
</evidence>
<gene>
    <name evidence="2" type="ORF">D5F01_LYC20105</name>
</gene>
<dbReference type="PROSITE" id="PS50209">
    <property type="entry name" value="CARD"/>
    <property type="match status" value="1"/>
</dbReference>